<reference evidence="1" key="2">
    <citation type="submission" date="2023-04" db="EMBL/GenBank/DDBJ databases">
        <authorList>
            <person name="Bruccoleri R.E."/>
            <person name="Oakeley E.J."/>
            <person name="Faust A.-M."/>
            <person name="Dessus-Babus S."/>
            <person name="Altorfer M."/>
            <person name="Burckhardt D."/>
            <person name="Oertli M."/>
            <person name="Naumann U."/>
            <person name="Petersen F."/>
            <person name="Wong J."/>
        </authorList>
    </citation>
    <scope>NUCLEOTIDE SEQUENCE</scope>
    <source>
        <strain evidence="1">GSM-AAB239-AS_SAM_17_03QT</strain>
        <tissue evidence="1">Leaf</tissue>
    </source>
</reference>
<accession>A0AAX6IIZ2</accession>
<dbReference type="EMBL" id="JANAVB010001800">
    <property type="protein sequence ID" value="KAJ6852335.1"/>
    <property type="molecule type" value="Genomic_DNA"/>
</dbReference>
<evidence type="ECO:0000313" key="2">
    <source>
        <dbReference type="Proteomes" id="UP001140949"/>
    </source>
</evidence>
<protein>
    <submittedName>
        <fullName evidence="1">Uncharacterized protein</fullName>
    </submittedName>
</protein>
<comment type="caution">
    <text evidence="1">The sequence shown here is derived from an EMBL/GenBank/DDBJ whole genome shotgun (WGS) entry which is preliminary data.</text>
</comment>
<proteinExistence type="predicted"/>
<evidence type="ECO:0000313" key="1">
    <source>
        <dbReference type="EMBL" id="KAJ6852335.1"/>
    </source>
</evidence>
<reference evidence="1" key="1">
    <citation type="journal article" date="2023" name="GigaByte">
        <title>Genome assembly of the bearded iris, Iris pallida Lam.</title>
        <authorList>
            <person name="Bruccoleri R.E."/>
            <person name="Oakeley E.J."/>
            <person name="Faust A.M.E."/>
            <person name="Altorfer M."/>
            <person name="Dessus-Babus S."/>
            <person name="Burckhardt D."/>
            <person name="Oertli M."/>
            <person name="Naumann U."/>
            <person name="Petersen F."/>
            <person name="Wong J."/>
        </authorList>
    </citation>
    <scope>NUCLEOTIDE SEQUENCE</scope>
    <source>
        <strain evidence="1">GSM-AAB239-AS_SAM_17_03QT</strain>
    </source>
</reference>
<organism evidence="1 2">
    <name type="scientific">Iris pallida</name>
    <name type="common">Sweet iris</name>
    <dbReference type="NCBI Taxonomy" id="29817"/>
    <lineage>
        <taxon>Eukaryota</taxon>
        <taxon>Viridiplantae</taxon>
        <taxon>Streptophyta</taxon>
        <taxon>Embryophyta</taxon>
        <taxon>Tracheophyta</taxon>
        <taxon>Spermatophyta</taxon>
        <taxon>Magnoliopsida</taxon>
        <taxon>Liliopsida</taxon>
        <taxon>Asparagales</taxon>
        <taxon>Iridaceae</taxon>
        <taxon>Iridoideae</taxon>
        <taxon>Irideae</taxon>
        <taxon>Iris</taxon>
    </lineage>
</organism>
<name>A0AAX6IIZ2_IRIPA</name>
<sequence>MFHVLCSSGVRLCPLLASDRVRGSAKLFCVRVRVLLYGCVLPQSILILNVCFQDKSVQRSPSRSSG</sequence>
<gene>
    <name evidence="1" type="ORF">M6B38_255180</name>
</gene>
<keyword evidence="2" id="KW-1185">Reference proteome</keyword>
<dbReference type="AlphaFoldDB" id="A0AAX6IIZ2"/>
<dbReference type="Proteomes" id="UP001140949">
    <property type="component" value="Unassembled WGS sequence"/>
</dbReference>